<sequence>MVRILFLVASILSKNNPTLSDLFWVILFIFYFFNTFDLFFRLNDRTMNTIQQTDSAAEQIQGVEYDENGQLMGMTLKEFSNRLDDKLSAHFDTDIRALRNKLVAEGKIEPLPF</sequence>
<dbReference type="AlphaFoldDB" id="A0A5J4S6V5"/>
<evidence type="ECO:0000313" key="2">
    <source>
        <dbReference type="EMBL" id="KAA6341787.1"/>
    </source>
</evidence>
<keyword evidence="1" id="KW-1133">Transmembrane helix</keyword>
<feature type="transmembrane region" description="Helical" evidence="1">
    <location>
        <begin position="23"/>
        <end position="40"/>
    </location>
</feature>
<gene>
    <name evidence="2" type="ORF">EZS27_010425</name>
</gene>
<comment type="caution">
    <text evidence="2">The sequence shown here is derived from an EMBL/GenBank/DDBJ whole genome shotgun (WGS) entry which is preliminary data.</text>
</comment>
<proteinExistence type="predicted"/>
<keyword evidence="1" id="KW-0812">Transmembrane</keyword>
<accession>A0A5J4S6V5</accession>
<evidence type="ECO:0000256" key="1">
    <source>
        <dbReference type="SAM" id="Phobius"/>
    </source>
</evidence>
<reference evidence="2" key="1">
    <citation type="submission" date="2019-03" db="EMBL/GenBank/DDBJ databases">
        <title>Single cell metagenomics reveals metabolic interactions within the superorganism composed of flagellate Streblomastix strix and complex community of Bacteroidetes bacteria on its surface.</title>
        <authorList>
            <person name="Treitli S.C."/>
            <person name="Kolisko M."/>
            <person name="Husnik F."/>
            <person name="Keeling P."/>
            <person name="Hampl V."/>
        </authorList>
    </citation>
    <scope>NUCLEOTIDE SEQUENCE</scope>
    <source>
        <strain evidence="2">STM</strain>
    </source>
</reference>
<organism evidence="2">
    <name type="scientific">termite gut metagenome</name>
    <dbReference type="NCBI Taxonomy" id="433724"/>
    <lineage>
        <taxon>unclassified sequences</taxon>
        <taxon>metagenomes</taxon>
        <taxon>organismal metagenomes</taxon>
    </lineage>
</organism>
<dbReference type="EMBL" id="SNRY01000365">
    <property type="protein sequence ID" value="KAA6341787.1"/>
    <property type="molecule type" value="Genomic_DNA"/>
</dbReference>
<name>A0A5J4S6V5_9ZZZZ</name>
<protein>
    <submittedName>
        <fullName evidence="2">Uncharacterized protein</fullName>
    </submittedName>
</protein>
<keyword evidence="1" id="KW-0472">Membrane</keyword>